<dbReference type="RefSeq" id="WP_170821131.1">
    <property type="nucleotide sequence ID" value="NZ_JAAOXG010000018.1"/>
</dbReference>
<sequence>MAKIAVLTGSPRRNGNTEILVNAFIDGINKQENSVEVISVIGKKVNGCTGCDFCYRDDSHNCVQKDDMQEIYERLADADVIVIATPVYFYGVSSQLKCMIDRLHNPIRNTFRVKELVLLAVCADEIPTVFDSLITMYHSVLSYFSLKNGGIITVPGIAGKGDILGHAALLEARKLGGKIWR</sequence>
<organism evidence="4 5">
    <name type="scientific">Lacrimispora defluvii</name>
    <dbReference type="NCBI Taxonomy" id="2719233"/>
    <lineage>
        <taxon>Bacteria</taxon>
        <taxon>Bacillati</taxon>
        <taxon>Bacillota</taxon>
        <taxon>Clostridia</taxon>
        <taxon>Lachnospirales</taxon>
        <taxon>Lachnospiraceae</taxon>
        <taxon>Lacrimispora</taxon>
    </lineage>
</organism>
<comment type="caution">
    <text evidence="4">The sequence shown here is derived from an EMBL/GenBank/DDBJ whole genome shotgun (WGS) entry which is preliminary data.</text>
</comment>
<reference evidence="4 5" key="1">
    <citation type="submission" date="2020-03" db="EMBL/GenBank/DDBJ databases">
        <title>Genome Sequence of industrial isolate, B5A.</title>
        <authorList>
            <person name="Sharma S."/>
            <person name="Patil P.B."/>
            <person name="Korpole S."/>
        </authorList>
    </citation>
    <scope>NUCLEOTIDE SEQUENCE [LARGE SCALE GENOMIC DNA]</scope>
    <source>
        <strain evidence="4 5">PI-S10-B5A</strain>
    </source>
</reference>
<dbReference type="Proteomes" id="UP000539052">
    <property type="component" value="Unassembled WGS sequence"/>
</dbReference>
<protein>
    <submittedName>
        <fullName evidence="4">Flavodoxin family protein</fullName>
    </submittedName>
</protein>
<dbReference type="InterPro" id="IPR051796">
    <property type="entry name" value="ISF_SsuE-like"/>
</dbReference>
<evidence type="ECO:0000256" key="2">
    <source>
        <dbReference type="ARBA" id="ARBA00022643"/>
    </source>
</evidence>
<evidence type="ECO:0000259" key="3">
    <source>
        <dbReference type="Pfam" id="PF03358"/>
    </source>
</evidence>
<proteinExistence type="predicted"/>
<dbReference type="Gene3D" id="3.40.50.360">
    <property type="match status" value="1"/>
</dbReference>
<evidence type="ECO:0000313" key="5">
    <source>
        <dbReference type="Proteomes" id="UP000539052"/>
    </source>
</evidence>
<dbReference type="InterPro" id="IPR005025">
    <property type="entry name" value="FMN_Rdtase-like_dom"/>
</dbReference>
<dbReference type="PANTHER" id="PTHR43278">
    <property type="entry name" value="NAD(P)H-DEPENDENT FMN-CONTAINING OXIDOREDUCTASE YWQN-RELATED"/>
    <property type="match status" value="1"/>
</dbReference>
<evidence type="ECO:0000313" key="4">
    <source>
        <dbReference type="EMBL" id="NNJ29913.1"/>
    </source>
</evidence>
<keyword evidence="1" id="KW-0285">Flavoprotein</keyword>
<dbReference type="SUPFAM" id="SSF52218">
    <property type="entry name" value="Flavoproteins"/>
    <property type="match status" value="1"/>
</dbReference>
<feature type="domain" description="NADPH-dependent FMN reductase-like" evidence="3">
    <location>
        <begin position="3"/>
        <end position="122"/>
    </location>
</feature>
<dbReference type="PANTHER" id="PTHR43278:SF4">
    <property type="entry name" value="NAD(P)H-DEPENDENT FMN-CONTAINING OXIDOREDUCTASE YWQN-RELATED"/>
    <property type="match status" value="1"/>
</dbReference>
<accession>A0ABX1VNY2</accession>
<name>A0ABX1VNY2_9FIRM</name>
<dbReference type="EMBL" id="JAAOXG010000018">
    <property type="protein sequence ID" value="NNJ29913.1"/>
    <property type="molecule type" value="Genomic_DNA"/>
</dbReference>
<dbReference type="InterPro" id="IPR029039">
    <property type="entry name" value="Flavoprotein-like_sf"/>
</dbReference>
<gene>
    <name evidence="4" type="ORF">G9470_08935</name>
</gene>
<evidence type="ECO:0000256" key="1">
    <source>
        <dbReference type="ARBA" id="ARBA00022630"/>
    </source>
</evidence>
<keyword evidence="2" id="KW-0288">FMN</keyword>
<keyword evidence="5" id="KW-1185">Reference proteome</keyword>
<dbReference type="Pfam" id="PF03358">
    <property type="entry name" value="FMN_red"/>
    <property type="match status" value="1"/>
</dbReference>